<evidence type="ECO:0000313" key="4">
    <source>
        <dbReference type="EMBL" id="RJG19615.1"/>
    </source>
</evidence>
<feature type="signal peptide" evidence="2">
    <location>
        <begin position="1"/>
        <end position="25"/>
    </location>
</feature>
<reference evidence="4 5" key="1">
    <citation type="submission" date="2018-09" db="EMBL/GenBank/DDBJ databases">
        <title>Alcanivorax profundi sp. nov., isolated from 1000 m-depth seawater of the Mariana Trench.</title>
        <authorList>
            <person name="Liu J."/>
        </authorList>
    </citation>
    <scope>NUCLEOTIDE SEQUENCE [LARGE SCALE GENOMIC DNA]</scope>
    <source>
        <strain evidence="4 5">MTEO17</strain>
    </source>
</reference>
<evidence type="ECO:0000256" key="2">
    <source>
        <dbReference type="SAM" id="SignalP"/>
    </source>
</evidence>
<gene>
    <name evidence="4" type="ORF">D4A39_01805</name>
</gene>
<name>A0A418Y284_9GAMM</name>
<accession>A0A418Y284</accession>
<evidence type="ECO:0000256" key="1">
    <source>
        <dbReference type="ARBA" id="ARBA00022729"/>
    </source>
</evidence>
<sequence length="170" mass="18439">MQISLKMKSVAGVISALILPGAVQAETYLGAQANMMRIDRGAVSDAELTGLTLRAGMVFHELVSGEVRLGKAPDEDTYRGITVENDVYYGVYARLTPPVPWAVAPYLVGGYSYVENEFDDEMVRDDGAGFGGGVDMGVSDSMTVNLEYLRLIDNDFGKQELMGLGVSYFF</sequence>
<feature type="chain" id="PRO_5019143030" evidence="2">
    <location>
        <begin position="26"/>
        <end position="170"/>
    </location>
</feature>
<dbReference type="EMBL" id="QYYA01000001">
    <property type="protein sequence ID" value="RJG19615.1"/>
    <property type="molecule type" value="Genomic_DNA"/>
</dbReference>
<keyword evidence="1 2" id="KW-0732">Signal</keyword>
<evidence type="ECO:0000313" key="5">
    <source>
        <dbReference type="Proteomes" id="UP000283734"/>
    </source>
</evidence>
<dbReference type="Pfam" id="PF13505">
    <property type="entry name" value="OMP_b-brl"/>
    <property type="match status" value="1"/>
</dbReference>
<keyword evidence="5" id="KW-1185">Reference proteome</keyword>
<dbReference type="Proteomes" id="UP000283734">
    <property type="component" value="Unassembled WGS sequence"/>
</dbReference>
<feature type="domain" description="Outer membrane protein beta-barrel" evidence="3">
    <location>
        <begin position="13"/>
        <end position="170"/>
    </location>
</feature>
<proteinExistence type="predicted"/>
<evidence type="ECO:0000259" key="3">
    <source>
        <dbReference type="Pfam" id="PF13505"/>
    </source>
</evidence>
<dbReference type="Gene3D" id="2.40.160.20">
    <property type="match status" value="1"/>
</dbReference>
<organism evidence="4 5">
    <name type="scientific">Alcanivorax profundi</name>
    <dbReference type="NCBI Taxonomy" id="2338368"/>
    <lineage>
        <taxon>Bacteria</taxon>
        <taxon>Pseudomonadati</taxon>
        <taxon>Pseudomonadota</taxon>
        <taxon>Gammaproteobacteria</taxon>
        <taxon>Oceanospirillales</taxon>
        <taxon>Alcanivoracaceae</taxon>
        <taxon>Alcanivorax</taxon>
    </lineage>
</organism>
<comment type="caution">
    <text evidence="4">The sequence shown here is derived from an EMBL/GenBank/DDBJ whole genome shotgun (WGS) entry which is preliminary data.</text>
</comment>
<dbReference type="InterPro" id="IPR011250">
    <property type="entry name" value="OMP/PagP_B-barrel"/>
</dbReference>
<dbReference type="OrthoDB" id="6076307at2"/>
<dbReference type="RefSeq" id="WP_022984513.1">
    <property type="nucleotide sequence ID" value="NZ_QYYA01000001.1"/>
</dbReference>
<dbReference type="InterPro" id="IPR027385">
    <property type="entry name" value="Beta-barrel_OMP"/>
</dbReference>
<dbReference type="AlphaFoldDB" id="A0A418Y284"/>
<dbReference type="SUPFAM" id="SSF56925">
    <property type="entry name" value="OMPA-like"/>
    <property type="match status" value="1"/>
</dbReference>
<protein>
    <submittedName>
        <fullName evidence="4">Porin family protein</fullName>
    </submittedName>
</protein>